<dbReference type="GO" id="GO:0016788">
    <property type="term" value="F:hydrolase activity, acting on ester bonds"/>
    <property type="evidence" value="ECO:0007669"/>
    <property type="project" value="TreeGrafter"/>
</dbReference>
<evidence type="ECO:0000256" key="1">
    <source>
        <dbReference type="SAM" id="SignalP"/>
    </source>
</evidence>
<dbReference type="OrthoDB" id="783096at2759"/>
<evidence type="ECO:0000313" key="4">
    <source>
        <dbReference type="Proteomes" id="UP000028045"/>
    </source>
</evidence>
<dbReference type="AlphaFoldDB" id="A0A084AG05"/>
<dbReference type="Proteomes" id="UP000028045">
    <property type="component" value="Unassembled WGS sequence"/>
</dbReference>
<evidence type="ECO:0000313" key="3">
    <source>
        <dbReference type="EMBL" id="KEY64234.1"/>
    </source>
</evidence>
<dbReference type="CDD" id="cd07383">
    <property type="entry name" value="MPP_Dcr2"/>
    <property type="match status" value="1"/>
</dbReference>
<proteinExistence type="predicted"/>
<name>A0A084AG05_STACB</name>
<keyword evidence="1" id="KW-0732">Signal</keyword>
<protein>
    <recommendedName>
        <fullName evidence="2">Calcineurin-like phosphoesterase domain-containing protein</fullName>
    </recommendedName>
</protein>
<reference evidence="3 4" key="1">
    <citation type="journal article" date="2014" name="BMC Genomics">
        <title>Comparative genome sequencing reveals chemotype-specific gene clusters in the toxigenic black mold Stachybotrys.</title>
        <authorList>
            <person name="Semeiks J."/>
            <person name="Borek D."/>
            <person name="Otwinowski Z."/>
            <person name="Grishin N.V."/>
        </authorList>
    </citation>
    <scope>NUCLEOTIDE SEQUENCE [LARGE SCALE GENOMIC DNA]</scope>
    <source>
        <strain evidence="4">CBS 109288 / IBT 7711</strain>
    </source>
</reference>
<feature type="signal peptide" evidence="1">
    <location>
        <begin position="1"/>
        <end position="22"/>
    </location>
</feature>
<dbReference type="GO" id="GO:0005737">
    <property type="term" value="C:cytoplasm"/>
    <property type="evidence" value="ECO:0007669"/>
    <property type="project" value="TreeGrafter"/>
</dbReference>
<accession>A0A084AG05</accession>
<dbReference type="SUPFAM" id="SSF56300">
    <property type="entry name" value="Metallo-dependent phosphatases"/>
    <property type="match status" value="1"/>
</dbReference>
<evidence type="ECO:0000259" key="2">
    <source>
        <dbReference type="Pfam" id="PF00149"/>
    </source>
</evidence>
<dbReference type="HOGENOM" id="CLU_019692_1_1_1"/>
<feature type="domain" description="Calcineurin-like phosphoesterase" evidence="2">
    <location>
        <begin position="42"/>
        <end position="290"/>
    </location>
</feature>
<dbReference type="EMBL" id="KL648749">
    <property type="protein sequence ID" value="KEY64234.1"/>
    <property type="molecule type" value="Genomic_DNA"/>
</dbReference>
<sequence>MTGLALTLALVAGLLGAFPTHGAPIDNQIASSALRLGANNAFKIAIMSDLHFGEEEHGWGIEQDLKTARAMRSVLDYEKPNLVVLNGDLISGEYTFRENSSMYIHQIVAPMVEKGISWASTYGNHDSAFNLSREALFAQESTYDLCRTKVMDSALPGTTNYWIQVDGEDGSARAVLWFLDSRGGNPYQFQPGEPRDIDNWVAPETVKWMRDESAALGQANGKDVPSFVFTHIPPYAYSVKQKSGIDPSRFPGLHVDNPLAYQGRGTEDSNLVLALQELPNMHSVYVGHNHGDSYCSTWPASSAGLSRPFLCFAKHMGYGGYGNWRPGARIVEVADVDGGLEVNTWVRMESGVVITRVSLNGTYGEDVYPVETGEEFHGK</sequence>
<feature type="chain" id="PRO_5001770855" description="Calcineurin-like phosphoesterase domain-containing protein" evidence="1">
    <location>
        <begin position="23"/>
        <end position="379"/>
    </location>
</feature>
<dbReference type="PANTHER" id="PTHR32440:SF11">
    <property type="entry name" value="METALLOPHOSPHOESTERASE DOMAIN-CONTAINING PROTEIN"/>
    <property type="match status" value="1"/>
</dbReference>
<keyword evidence="4" id="KW-1185">Reference proteome</keyword>
<dbReference type="Gene3D" id="3.60.21.10">
    <property type="match status" value="1"/>
</dbReference>
<gene>
    <name evidence="3" type="ORF">S7711_09916</name>
</gene>
<dbReference type="Pfam" id="PF00149">
    <property type="entry name" value="Metallophos"/>
    <property type="match status" value="1"/>
</dbReference>
<dbReference type="InterPro" id="IPR029052">
    <property type="entry name" value="Metallo-depent_PP-like"/>
</dbReference>
<dbReference type="PANTHER" id="PTHR32440">
    <property type="entry name" value="PHOSPHATASE DCR2-RELATED-RELATED"/>
    <property type="match status" value="1"/>
</dbReference>
<dbReference type="InterPro" id="IPR004843">
    <property type="entry name" value="Calcineurin-like_PHP"/>
</dbReference>
<organism evidence="3 4">
    <name type="scientific">Stachybotrys chartarum (strain CBS 109288 / IBT 7711)</name>
    <name type="common">Toxic black mold</name>
    <name type="synonym">Stilbospora chartarum</name>
    <dbReference type="NCBI Taxonomy" id="1280523"/>
    <lineage>
        <taxon>Eukaryota</taxon>
        <taxon>Fungi</taxon>
        <taxon>Dikarya</taxon>
        <taxon>Ascomycota</taxon>
        <taxon>Pezizomycotina</taxon>
        <taxon>Sordariomycetes</taxon>
        <taxon>Hypocreomycetidae</taxon>
        <taxon>Hypocreales</taxon>
        <taxon>Stachybotryaceae</taxon>
        <taxon>Stachybotrys</taxon>
    </lineage>
</organism>